<dbReference type="Proteomes" id="UP000287651">
    <property type="component" value="Unassembled WGS sequence"/>
</dbReference>
<sequence length="214" mass="24820">MDPFLSGRGAEPVFRDKEGKRISKEEMLKTQEEKKPKPLSTHKSDASSVTDGQFRRCSFHAQFASLSLLPCEKKLEWGKGLAQKREAEANAKELELEREKPFARTRYVHLAHTRLSLVTYLILEDLGDNEKMKESGFIIPQTIPSHSWLKRGIDFPPNRYGMKPGRHWDGVDRSNVYIVLILWVIEGFEKESIKRQNEKRATEREAYLWSVSDM</sequence>
<evidence type="ECO:0000313" key="3">
    <source>
        <dbReference type="EMBL" id="RRT49365.1"/>
    </source>
</evidence>
<dbReference type="Pfam" id="PF09736">
    <property type="entry name" value="Bud13"/>
    <property type="match status" value="1"/>
</dbReference>
<evidence type="ECO:0000256" key="2">
    <source>
        <dbReference type="SAM" id="MobiDB-lite"/>
    </source>
</evidence>
<comment type="similarity">
    <text evidence="1">Belongs to the CWC26 family.</text>
</comment>
<dbReference type="GO" id="GO:0003723">
    <property type="term" value="F:RNA binding"/>
    <property type="evidence" value="ECO:0007669"/>
    <property type="project" value="TreeGrafter"/>
</dbReference>
<gene>
    <name evidence="3" type="ORF">B296_00009612</name>
</gene>
<dbReference type="PANTHER" id="PTHR31809">
    <property type="entry name" value="BUD13 HOMOLOG"/>
    <property type="match status" value="1"/>
</dbReference>
<feature type="compositionally biased region" description="Basic and acidic residues" evidence="2">
    <location>
        <begin position="13"/>
        <end position="36"/>
    </location>
</feature>
<accession>A0A426YC99</accession>
<name>A0A426YC99_ENSVE</name>
<protein>
    <submittedName>
        <fullName evidence="3">Uncharacterized protein</fullName>
    </submittedName>
</protein>
<dbReference type="GO" id="GO:0000398">
    <property type="term" value="P:mRNA splicing, via spliceosome"/>
    <property type="evidence" value="ECO:0007669"/>
    <property type="project" value="TreeGrafter"/>
</dbReference>
<comment type="caution">
    <text evidence="3">The sequence shown here is derived from an EMBL/GenBank/DDBJ whole genome shotgun (WGS) entry which is preliminary data.</text>
</comment>
<proteinExistence type="inferred from homology"/>
<dbReference type="EMBL" id="AMZH03013385">
    <property type="protein sequence ID" value="RRT49365.1"/>
    <property type="molecule type" value="Genomic_DNA"/>
</dbReference>
<dbReference type="GO" id="GO:0005684">
    <property type="term" value="C:U2-type spliceosomal complex"/>
    <property type="evidence" value="ECO:0007669"/>
    <property type="project" value="TreeGrafter"/>
</dbReference>
<dbReference type="InterPro" id="IPR018609">
    <property type="entry name" value="Bud13"/>
</dbReference>
<feature type="region of interest" description="Disordered" evidence="2">
    <location>
        <begin position="1"/>
        <end position="47"/>
    </location>
</feature>
<dbReference type="PANTHER" id="PTHR31809:SF0">
    <property type="entry name" value="BUD13 HOMOLOG"/>
    <property type="match status" value="1"/>
</dbReference>
<reference evidence="3 4" key="1">
    <citation type="journal article" date="2014" name="Agronomy (Basel)">
        <title>A Draft Genome Sequence for Ensete ventricosum, the Drought-Tolerant Tree Against Hunger.</title>
        <authorList>
            <person name="Harrison J."/>
            <person name="Moore K.A."/>
            <person name="Paszkiewicz K."/>
            <person name="Jones T."/>
            <person name="Grant M."/>
            <person name="Ambacheew D."/>
            <person name="Muzemil S."/>
            <person name="Studholme D.J."/>
        </authorList>
    </citation>
    <scope>NUCLEOTIDE SEQUENCE [LARGE SCALE GENOMIC DNA]</scope>
</reference>
<dbReference type="InterPro" id="IPR051112">
    <property type="entry name" value="CWC26_splicing_factor"/>
</dbReference>
<organism evidence="3 4">
    <name type="scientific">Ensete ventricosum</name>
    <name type="common">Abyssinian banana</name>
    <name type="synonym">Musa ensete</name>
    <dbReference type="NCBI Taxonomy" id="4639"/>
    <lineage>
        <taxon>Eukaryota</taxon>
        <taxon>Viridiplantae</taxon>
        <taxon>Streptophyta</taxon>
        <taxon>Embryophyta</taxon>
        <taxon>Tracheophyta</taxon>
        <taxon>Spermatophyta</taxon>
        <taxon>Magnoliopsida</taxon>
        <taxon>Liliopsida</taxon>
        <taxon>Zingiberales</taxon>
        <taxon>Musaceae</taxon>
        <taxon>Ensete</taxon>
    </lineage>
</organism>
<dbReference type="AlphaFoldDB" id="A0A426YC99"/>
<evidence type="ECO:0000313" key="4">
    <source>
        <dbReference type="Proteomes" id="UP000287651"/>
    </source>
</evidence>
<dbReference type="GO" id="GO:0070274">
    <property type="term" value="C:RES complex"/>
    <property type="evidence" value="ECO:0007669"/>
    <property type="project" value="TreeGrafter"/>
</dbReference>
<evidence type="ECO:0000256" key="1">
    <source>
        <dbReference type="ARBA" id="ARBA00011069"/>
    </source>
</evidence>